<protein>
    <recommendedName>
        <fullName evidence="8">Glycosyl transferase family 1</fullName>
    </recommendedName>
</protein>
<dbReference type="Pfam" id="PF13439">
    <property type="entry name" value="Glyco_transf_4"/>
    <property type="match status" value="1"/>
</dbReference>
<dbReference type="EMBL" id="MSPT01000005">
    <property type="protein sequence ID" value="ONK28376.1"/>
    <property type="molecule type" value="Genomic_DNA"/>
</dbReference>
<gene>
    <name evidence="5" type="ORF">BVE84_03680</name>
    <name evidence="4" type="ORF">BVE86_03250</name>
</gene>
<accession>A0AB36JT22</accession>
<dbReference type="Gene3D" id="3.40.50.2000">
    <property type="entry name" value="Glycogen Phosphorylase B"/>
    <property type="match status" value="2"/>
</dbReference>
<dbReference type="PANTHER" id="PTHR46401">
    <property type="entry name" value="GLYCOSYLTRANSFERASE WBBK-RELATED"/>
    <property type="match status" value="1"/>
</dbReference>
<evidence type="ECO:0000313" key="5">
    <source>
        <dbReference type="EMBL" id="ONK30173.1"/>
    </source>
</evidence>
<proteinExistence type="predicted"/>
<comment type="caution">
    <text evidence="4">The sequence shown here is derived from an EMBL/GenBank/DDBJ whole genome shotgun (WGS) entry which is preliminary data.</text>
</comment>
<dbReference type="GO" id="GO:0009103">
    <property type="term" value="P:lipopolysaccharide biosynthetic process"/>
    <property type="evidence" value="ECO:0007669"/>
    <property type="project" value="TreeGrafter"/>
</dbReference>
<evidence type="ECO:0000259" key="2">
    <source>
        <dbReference type="Pfam" id="PF00534"/>
    </source>
</evidence>
<dbReference type="PANTHER" id="PTHR46401:SF2">
    <property type="entry name" value="GLYCOSYLTRANSFERASE WBBK-RELATED"/>
    <property type="match status" value="1"/>
</dbReference>
<dbReference type="Proteomes" id="UP000188600">
    <property type="component" value="Unassembled WGS sequence"/>
</dbReference>
<evidence type="ECO:0000313" key="7">
    <source>
        <dbReference type="Proteomes" id="UP000188946"/>
    </source>
</evidence>
<dbReference type="Proteomes" id="UP000188946">
    <property type="component" value="Unassembled WGS sequence"/>
</dbReference>
<evidence type="ECO:0000256" key="1">
    <source>
        <dbReference type="ARBA" id="ARBA00022679"/>
    </source>
</evidence>
<dbReference type="GO" id="GO:0016757">
    <property type="term" value="F:glycosyltransferase activity"/>
    <property type="evidence" value="ECO:0007669"/>
    <property type="project" value="InterPro"/>
</dbReference>
<dbReference type="SUPFAM" id="SSF53756">
    <property type="entry name" value="UDP-Glycosyltransferase/glycogen phosphorylase"/>
    <property type="match status" value="1"/>
</dbReference>
<feature type="domain" description="Glycosyltransferase subfamily 4-like N-terminal" evidence="3">
    <location>
        <begin position="22"/>
        <end position="195"/>
    </location>
</feature>
<reference evidence="6 7" key="1">
    <citation type="submission" date="2016-12" db="EMBL/GenBank/DDBJ databases">
        <authorList>
            <person name="Gulvik C.A."/>
        </authorList>
    </citation>
    <scope>NUCLEOTIDE SEQUENCE [LARGE SCALE GENOMIC DNA]</scope>
    <source>
        <strain evidence="5 7">12-5202</strain>
        <strain evidence="4 6">12-5291</strain>
    </source>
</reference>
<feature type="domain" description="Glycosyl transferase family 1" evidence="2">
    <location>
        <begin position="206"/>
        <end position="373"/>
    </location>
</feature>
<keyword evidence="7" id="KW-1185">Reference proteome</keyword>
<dbReference type="InterPro" id="IPR028098">
    <property type="entry name" value="Glyco_trans_4-like_N"/>
</dbReference>
<dbReference type="InterPro" id="IPR001296">
    <property type="entry name" value="Glyco_trans_1"/>
</dbReference>
<dbReference type="CDD" id="cd03801">
    <property type="entry name" value="GT4_PimA-like"/>
    <property type="match status" value="1"/>
</dbReference>
<evidence type="ECO:0000313" key="6">
    <source>
        <dbReference type="Proteomes" id="UP000188600"/>
    </source>
</evidence>
<evidence type="ECO:0008006" key="8">
    <source>
        <dbReference type="Google" id="ProtNLM"/>
    </source>
</evidence>
<evidence type="ECO:0000259" key="3">
    <source>
        <dbReference type="Pfam" id="PF13439"/>
    </source>
</evidence>
<name>A0AB36JT22_9STRE</name>
<dbReference type="AlphaFoldDB" id="A0AB36JT22"/>
<dbReference type="EMBL" id="MSPR01000005">
    <property type="protein sequence ID" value="ONK30173.1"/>
    <property type="molecule type" value="Genomic_DNA"/>
</dbReference>
<keyword evidence="1" id="KW-0808">Transferase</keyword>
<evidence type="ECO:0000313" key="4">
    <source>
        <dbReference type="EMBL" id="ONK28376.1"/>
    </source>
</evidence>
<dbReference type="Pfam" id="PF00534">
    <property type="entry name" value="Glycos_transf_1"/>
    <property type="match status" value="1"/>
</dbReference>
<sequence length="416" mass="46237">MKIAILNSYLFPIPAVRGGAVETLIESIVKAANEDAAVEVTIFSLADDLAIAASQDYPNVRFQWLKRPPLLDLIDRGITSFLRLIKGDKDLWQKNYLWQIMSARKTRQLLLEQDYDIICIQNAPYLCSLFEERELGEKYRGKVYFHTHNSQARKVNPSIALAGVISISHYLEENIRACFGETVPIQVVHNGVATEQFDVALSAEEKEELASRYQIPANAPIILFVGRMMPKKGVWELLQAFQKLENTAAHLLLVGASSFGMATVTPFEKEVAAVVASNSRIHTTGFVANEELGKYYALADVVVLPSIWEEPLGLTMIEAQLSGTPLITTNQGGIPESTNPAYSILIEVSQDLSADLARAIDEVLDHPTVWKEKALQAQAEAESRFNEKRFYHNIMKTLGIATVRGTVATGHPKTRK</sequence>
<organism evidence="4 6">
    <name type="scientific">Streptococcus azizii</name>
    <dbReference type="NCBI Taxonomy" id="1579424"/>
    <lineage>
        <taxon>Bacteria</taxon>
        <taxon>Bacillati</taxon>
        <taxon>Bacillota</taxon>
        <taxon>Bacilli</taxon>
        <taxon>Lactobacillales</taxon>
        <taxon>Streptococcaceae</taxon>
        <taxon>Streptococcus</taxon>
    </lineage>
</organism>